<dbReference type="AlphaFoldDB" id="A0A1D7U1Y8"/>
<evidence type="ECO:0000256" key="20">
    <source>
        <dbReference type="SAM" id="MobiDB-lite"/>
    </source>
</evidence>
<feature type="compositionally biased region" description="Polar residues" evidence="20">
    <location>
        <begin position="1"/>
        <end position="22"/>
    </location>
</feature>
<evidence type="ECO:0000256" key="1">
    <source>
        <dbReference type="ARBA" id="ARBA00001946"/>
    </source>
</evidence>
<feature type="transmembrane region" description="Helical" evidence="19">
    <location>
        <begin position="216"/>
        <end position="234"/>
    </location>
</feature>
<keyword evidence="12 19" id="KW-1133">Transmembrane helix</keyword>
<proteinExistence type="inferred from homology"/>
<evidence type="ECO:0000256" key="9">
    <source>
        <dbReference type="ARBA" id="ARBA00022679"/>
    </source>
</evidence>
<dbReference type="PANTHER" id="PTHR34148">
    <property type="entry name" value="ADENOSYLCOBINAMIDE-GDP RIBAZOLETRANSFERASE"/>
    <property type="match status" value="1"/>
</dbReference>
<evidence type="ECO:0000313" key="22">
    <source>
        <dbReference type="Proteomes" id="UP000094969"/>
    </source>
</evidence>
<protein>
    <recommendedName>
        <fullName evidence="6 19">Adenosylcobinamide-GDP ribazoletransferase</fullName>
        <ecNumber evidence="5 19">2.7.8.26</ecNumber>
    </recommendedName>
    <alternativeName>
        <fullName evidence="16 19">Cobalamin synthase</fullName>
    </alternativeName>
    <alternativeName>
        <fullName evidence="15 19">Cobalamin-5'-phosphate synthase</fullName>
    </alternativeName>
</protein>
<evidence type="ECO:0000256" key="7">
    <source>
        <dbReference type="ARBA" id="ARBA00022475"/>
    </source>
</evidence>
<dbReference type="EMBL" id="CP017147">
    <property type="protein sequence ID" value="AOO81379.1"/>
    <property type="molecule type" value="Genomic_DNA"/>
</dbReference>
<organism evidence="21 22">
    <name type="scientific">Bosea vaviloviae</name>
    <dbReference type="NCBI Taxonomy" id="1526658"/>
    <lineage>
        <taxon>Bacteria</taxon>
        <taxon>Pseudomonadati</taxon>
        <taxon>Pseudomonadota</taxon>
        <taxon>Alphaproteobacteria</taxon>
        <taxon>Hyphomicrobiales</taxon>
        <taxon>Boseaceae</taxon>
        <taxon>Bosea</taxon>
    </lineage>
</organism>
<evidence type="ECO:0000256" key="4">
    <source>
        <dbReference type="ARBA" id="ARBA00010561"/>
    </source>
</evidence>
<name>A0A1D7U1Y8_9HYPH</name>
<keyword evidence="10 19" id="KW-0812">Transmembrane</keyword>
<dbReference type="GO" id="GO:0009236">
    <property type="term" value="P:cobalamin biosynthetic process"/>
    <property type="evidence" value="ECO:0007669"/>
    <property type="project" value="UniProtKB-UniRule"/>
</dbReference>
<comment type="function">
    <text evidence="14 19">Joins adenosylcobinamide-GDP and alpha-ribazole to generate adenosylcobalamin (Ado-cobalamin). Also synthesizes adenosylcobalamin 5'-phosphate from adenosylcobinamide-GDP and alpha-ribazole 5'-phosphate.</text>
</comment>
<comment type="pathway">
    <text evidence="3 19">Cofactor biosynthesis; adenosylcobalamin biosynthesis; adenosylcobalamin from cob(II)yrinate a,c-diamide: step 7/7.</text>
</comment>
<comment type="catalytic activity">
    <reaction evidence="17 19">
        <text>alpha-ribazole + adenosylcob(III)inamide-GDP = adenosylcob(III)alamin + GMP + H(+)</text>
        <dbReference type="Rhea" id="RHEA:16049"/>
        <dbReference type="ChEBI" id="CHEBI:10329"/>
        <dbReference type="ChEBI" id="CHEBI:15378"/>
        <dbReference type="ChEBI" id="CHEBI:18408"/>
        <dbReference type="ChEBI" id="CHEBI:58115"/>
        <dbReference type="ChEBI" id="CHEBI:60487"/>
        <dbReference type="EC" id="2.7.8.26"/>
    </reaction>
</comment>
<evidence type="ECO:0000256" key="19">
    <source>
        <dbReference type="HAMAP-Rule" id="MF_00719"/>
    </source>
</evidence>
<dbReference type="InterPro" id="IPR003805">
    <property type="entry name" value="CobS"/>
</dbReference>
<comment type="similarity">
    <text evidence="4 19">Belongs to the CobS family.</text>
</comment>
<evidence type="ECO:0000256" key="17">
    <source>
        <dbReference type="ARBA" id="ARBA00048623"/>
    </source>
</evidence>
<feature type="transmembrane region" description="Helical" evidence="19">
    <location>
        <begin position="70"/>
        <end position="91"/>
    </location>
</feature>
<dbReference type="GO" id="GO:0051073">
    <property type="term" value="F:adenosylcobinamide-GDP ribazoletransferase activity"/>
    <property type="evidence" value="ECO:0007669"/>
    <property type="project" value="UniProtKB-UniRule"/>
</dbReference>
<keyword evidence="8 19" id="KW-0169">Cobalamin biosynthesis</keyword>
<dbReference type="Pfam" id="PF02654">
    <property type="entry name" value="CobS"/>
    <property type="match status" value="1"/>
</dbReference>
<comment type="caution">
    <text evidence="19">Lacks conserved residue(s) required for the propagation of feature annotation.</text>
</comment>
<evidence type="ECO:0000256" key="5">
    <source>
        <dbReference type="ARBA" id="ARBA00013200"/>
    </source>
</evidence>
<evidence type="ECO:0000256" key="15">
    <source>
        <dbReference type="ARBA" id="ARBA00032605"/>
    </source>
</evidence>
<dbReference type="Proteomes" id="UP000094969">
    <property type="component" value="Chromosome"/>
</dbReference>
<evidence type="ECO:0000256" key="14">
    <source>
        <dbReference type="ARBA" id="ARBA00025228"/>
    </source>
</evidence>
<keyword evidence="11 19" id="KW-0460">Magnesium</keyword>
<dbReference type="PANTHER" id="PTHR34148:SF1">
    <property type="entry name" value="ADENOSYLCOBINAMIDE-GDP RIBAZOLETRANSFERASE"/>
    <property type="match status" value="1"/>
</dbReference>
<evidence type="ECO:0000256" key="6">
    <source>
        <dbReference type="ARBA" id="ARBA00015850"/>
    </source>
</evidence>
<dbReference type="HAMAP" id="MF_00719">
    <property type="entry name" value="CobS"/>
    <property type="match status" value="1"/>
</dbReference>
<keyword evidence="7 19" id="KW-1003">Cell membrane</keyword>
<evidence type="ECO:0000256" key="18">
    <source>
        <dbReference type="ARBA" id="ARBA00049504"/>
    </source>
</evidence>
<evidence type="ECO:0000313" key="21">
    <source>
        <dbReference type="EMBL" id="AOO81379.1"/>
    </source>
</evidence>
<comment type="catalytic activity">
    <reaction evidence="18 19">
        <text>alpha-ribazole 5'-phosphate + adenosylcob(III)inamide-GDP = adenosylcob(III)alamin 5'-phosphate + GMP + H(+)</text>
        <dbReference type="Rhea" id="RHEA:23560"/>
        <dbReference type="ChEBI" id="CHEBI:15378"/>
        <dbReference type="ChEBI" id="CHEBI:57918"/>
        <dbReference type="ChEBI" id="CHEBI:58115"/>
        <dbReference type="ChEBI" id="CHEBI:60487"/>
        <dbReference type="ChEBI" id="CHEBI:60493"/>
        <dbReference type="EC" id="2.7.8.26"/>
    </reaction>
</comment>
<dbReference type="UniPathway" id="UPA00148">
    <property type="reaction ID" value="UER00238"/>
</dbReference>
<dbReference type="RefSeq" id="WP_069690593.1">
    <property type="nucleotide sequence ID" value="NZ_CP017147.1"/>
</dbReference>
<feature type="region of interest" description="Disordered" evidence="20">
    <location>
        <begin position="1"/>
        <end position="26"/>
    </location>
</feature>
<dbReference type="EC" id="2.7.8.26" evidence="5 19"/>
<evidence type="ECO:0000256" key="12">
    <source>
        <dbReference type="ARBA" id="ARBA00022989"/>
    </source>
</evidence>
<dbReference type="OrthoDB" id="9794626at2"/>
<evidence type="ECO:0000256" key="2">
    <source>
        <dbReference type="ARBA" id="ARBA00004651"/>
    </source>
</evidence>
<sequence>MSETQAESTNTPQDEPTFQDEPSLQDEPTWPGWLAATAICVRFYSRLPFPRLASEGEVHAMPDFRLVPRALPLAALLIALPAALILLGAGLAGINPTLSAVLAVTALVLTTGAFHEDGLADAADGLFGGHTPERRLEIMKDSRVGTFGAMALSLSLLLRVTALAAILAAAGPWAAAGAVLIAAPWSRAEGIYLLATEKPARMEGTSVAVGRPTGRTALIAFCLSAAFAIVLDTSLSPPPFGLVLGWFLSFGTGIVFKRLCRRLIGGQTGDIVGAMQQLSEIAIYLGFALMLGAAKL</sequence>
<evidence type="ECO:0000256" key="13">
    <source>
        <dbReference type="ARBA" id="ARBA00023136"/>
    </source>
</evidence>
<evidence type="ECO:0000256" key="11">
    <source>
        <dbReference type="ARBA" id="ARBA00022842"/>
    </source>
</evidence>
<dbReference type="KEGG" id="bvv:BHK69_13720"/>
<keyword evidence="22" id="KW-1185">Reference proteome</keyword>
<gene>
    <name evidence="19" type="primary">cobS</name>
    <name evidence="21" type="ORF">BHK69_13720</name>
</gene>
<comment type="subcellular location">
    <subcellularLocation>
        <location evidence="2 19">Cell membrane</location>
        <topology evidence="2 19">Multi-pass membrane protein</topology>
    </subcellularLocation>
</comment>
<keyword evidence="13 19" id="KW-0472">Membrane</keyword>
<evidence type="ECO:0000256" key="10">
    <source>
        <dbReference type="ARBA" id="ARBA00022692"/>
    </source>
</evidence>
<feature type="transmembrane region" description="Helical" evidence="19">
    <location>
        <begin position="240"/>
        <end position="259"/>
    </location>
</feature>
<evidence type="ECO:0000256" key="8">
    <source>
        <dbReference type="ARBA" id="ARBA00022573"/>
    </source>
</evidence>
<dbReference type="GO" id="GO:0005886">
    <property type="term" value="C:plasma membrane"/>
    <property type="evidence" value="ECO:0007669"/>
    <property type="project" value="UniProtKB-SubCell"/>
</dbReference>
<evidence type="ECO:0000256" key="16">
    <source>
        <dbReference type="ARBA" id="ARBA00032853"/>
    </source>
</evidence>
<reference evidence="21 22" key="1">
    <citation type="journal article" date="2015" name="Antonie Van Leeuwenhoek">
        <title>Bosea vaviloviae sp. nov., a new species of slow-growing rhizobia isolated from nodules of the relict species Vavilovia formosa (Stev.) Fed.</title>
        <authorList>
            <person name="Safronova V.I."/>
            <person name="Kuznetsova I.G."/>
            <person name="Sazanova A.L."/>
            <person name="Kimeklis A.K."/>
            <person name="Belimov A.A."/>
            <person name="Andronov E.E."/>
            <person name="Pinaev A.G."/>
            <person name="Chizhevskaya E.P."/>
            <person name="Pukhaev A.R."/>
            <person name="Popov K.P."/>
            <person name="Willems A."/>
            <person name="Tikhonovich I.A."/>
        </authorList>
    </citation>
    <scope>NUCLEOTIDE SEQUENCE [LARGE SCALE GENOMIC DNA]</scope>
    <source>
        <strain evidence="21 22">Vaf18</strain>
    </source>
</reference>
<dbReference type="STRING" id="1526658.BHK69_13720"/>
<evidence type="ECO:0000256" key="3">
    <source>
        <dbReference type="ARBA" id="ARBA00004663"/>
    </source>
</evidence>
<comment type="cofactor">
    <cofactor evidence="1 19">
        <name>Mg(2+)</name>
        <dbReference type="ChEBI" id="CHEBI:18420"/>
    </cofactor>
</comment>
<keyword evidence="9 19" id="KW-0808">Transferase</keyword>
<accession>A0A1D7U1Y8</accession>
<dbReference type="GO" id="GO:0008818">
    <property type="term" value="F:cobalamin 5'-phosphate synthase activity"/>
    <property type="evidence" value="ECO:0007669"/>
    <property type="project" value="UniProtKB-UniRule"/>
</dbReference>